<reference evidence="1 2" key="1">
    <citation type="submission" date="2018-03" db="EMBL/GenBank/DDBJ databases">
        <title>Adhaeribacter sp. HMF7605 Genome sequencing and assembly.</title>
        <authorList>
            <person name="Kang H."/>
            <person name="Kang J."/>
            <person name="Cha I."/>
            <person name="Kim H."/>
            <person name="Joh K."/>
        </authorList>
    </citation>
    <scope>NUCLEOTIDE SEQUENCE [LARGE SCALE GENOMIC DNA]</scope>
    <source>
        <strain evidence="1 2">HMF7605</strain>
    </source>
</reference>
<protein>
    <submittedName>
        <fullName evidence="1">Uncharacterized protein</fullName>
    </submittedName>
</protein>
<dbReference type="RefSeq" id="WP_106929490.1">
    <property type="nucleotide sequence ID" value="NZ_PYFT01000001.1"/>
</dbReference>
<name>A0A2T2YF29_9BACT</name>
<organism evidence="1 2">
    <name type="scientific">Adhaeribacter arboris</name>
    <dbReference type="NCBI Taxonomy" id="2072846"/>
    <lineage>
        <taxon>Bacteria</taxon>
        <taxon>Pseudomonadati</taxon>
        <taxon>Bacteroidota</taxon>
        <taxon>Cytophagia</taxon>
        <taxon>Cytophagales</taxon>
        <taxon>Hymenobacteraceae</taxon>
        <taxon>Adhaeribacter</taxon>
    </lineage>
</organism>
<evidence type="ECO:0000313" key="1">
    <source>
        <dbReference type="EMBL" id="PSR54126.1"/>
    </source>
</evidence>
<proteinExistence type="predicted"/>
<dbReference type="Proteomes" id="UP000240357">
    <property type="component" value="Unassembled WGS sequence"/>
</dbReference>
<evidence type="ECO:0000313" key="2">
    <source>
        <dbReference type="Proteomes" id="UP000240357"/>
    </source>
</evidence>
<keyword evidence="2" id="KW-1185">Reference proteome</keyword>
<dbReference type="AlphaFoldDB" id="A0A2T2YF29"/>
<gene>
    <name evidence="1" type="ORF">AHMF7605_11650</name>
</gene>
<comment type="caution">
    <text evidence="1">The sequence shown here is derived from an EMBL/GenBank/DDBJ whole genome shotgun (WGS) entry which is preliminary data.</text>
</comment>
<sequence>MKDVTLLLQKQQLSADPATPASGYSIIYPKTDGEWYVKNSAGVVRNISQDTARQVLANNVAASYTGGTTAQTVFSGTIPANVMGANGTLQMDFILSWTDNANTKTFRLRVNGSTVMQRTQTTGNAFRGSFRLTNRNATNAQINTTTSATMTIAPSGTAATITITNYSFDTTQALTIALEVQLGVSSDTATWETFNVLLVPSN</sequence>
<dbReference type="EMBL" id="PYFT01000001">
    <property type="protein sequence ID" value="PSR54126.1"/>
    <property type="molecule type" value="Genomic_DNA"/>
</dbReference>
<accession>A0A2T2YF29</accession>